<evidence type="ECO:0000313" key="3">
    <source>
        <dbReference type="EMBL" id="NGO74022.1"/>
    </source>
</evidence>
<dbReference type="InterPro" id="IPR024516">
    <property type="entry name" value="Mce_C"/>
</dbReference>
<gene>
    <name evidence="3" type="ORF">G5C65_38045</name>
</gene>
<keyword evidence="4" id="KW-1185">Reference proteome</keyword>
<feature type="domain" description="Mammalian cell entry C-terminal" evidence="2">
    <location>
        <begin position="3"/>
        <end position="163"/>
    </location>
</feature>
<feature type="non-terminal residue" evidence="3">
    <location>
        <position position="215"/>
    </location>
</feature>
<dbReference type="Pfam" id="PF11887">
    <property type="entry name" value="Mce4_CUP1"/>
    <property type="match status" value="1"/>
</dbReference>
<dbReference type="Proteomes" id="UP000477722">
    <property type="component" value="Unassembled WGS sequence"/>
</dbReference>
<protein>
    <submittedName>
        <fullName evidence="3">Virulence factor Mce family protein</fullName>
    </submittedName>
</protein>
<dbReference type="AlphaFoldDB" id="A0A6G4XA43"/>
<dbReference type="PANTHER" id="PTHR33371:SF15">
    <property type="entry name" value="LIPOPROTEIN LPRN"/>
    <property type="match status" value="1"/>
</dbReference>
<sequence>AGRTNRSAEVEEIFGALSLLLNGGGVEQLQSISRELNQALGGNEAQVRSLLRRVNTLSTGLNRSKGDITEALDAVRTLSSRLATRHRKIGDVLDGLTPGLKVLKQQHGSLVTMLRSLDELSTVAVDTVRTSKKDLVADLKALAPTLKNLADAGRDLPDSLEAMFTYPFTDEVLSGVKGDYLNVYLKVAAEPGTQIIPAPDAGGRDGDSGGDDGGP</sequence>
<feature type="region of interest" description="Disordered" evidence="1">
    <location>
        <begin position="195"/>
        <end position="215"/>
    </location>
</feature>
<organism evidence="3 4">
    <name type="scientific">Streptomyces boncukensis</name>
    <dbReference type="NCBI Taxonomy" id="2711219"/>
    <lineage>
        <taxon>Bacteria</taxon>
        <taxon>Bacillati</taxon>
        <taxon>Actinomycetota</taxon>
        <taxon>Actinomycetes</taxon>
        <taxon>Kitasatosporales</taxon>
        <taxon>Streptomycetaceae</taxon>
        <taxon>Streptomyces</taxon>
    </lineage>
</organism>
<evidence type="ECO:0000313" key="4">
    <source>
        <dbReference type="Proteomes" id="UP000477722"/>
    </source>
</evidence>
<evidence type="ECO:0000256" key="1">
    <source>
        <dbReference type="SAM" id="MobiDB-lite"/>
    </source>
</evidence>
<evidence type="ECO:0000259" key="2">
    <source>
        <dbReference type="Pfam" id="PF11887"/>
    </source>
</evidence>
<dbReference type="InterPro" id="IPR052336">
    <property type="entry name" value="MlaD_Phospholipid_Transporter"/>
</dbReference>
<feature type="non-terminal residue" evidence="3">
    <location>
        <position position="1"/>
    </location>
</feature>
<accession>A0A6G4XA43</accession>
<dbReference type="PANTHER" id="PTHR33371">
    <property type="entry name" value="INTERMEMBRANE PHOSPHOLIPID TRANSPORT SYSTEM BINDING PROTEIN MLAD-RELATED"/>
    <property type="match status" value="1"/>
</dbReference>
<comment type="caution">
    <text evidence="3">The sequence shown here is derived from an EMBL/GenBank/DDBJ whole genome shotgun (WGS) entry which is preliminary data.</text>
</comment>
<reference evidence="3 4" key="1">
    <citation type="submission" date="2020-02" db="EMBL/GenBank/DDBJ databases">
        <title>Whole-genome analyses of novel actinobacteria.</title>
        <authorList>
            <person name="Sahin N."/>
            <person name="Tatar D."/>
        </authorList>
    </citation>
    <scope>NUCLEOTIDE SEQUENCE [LARGE SCALE GENOMIC DNA]</scope>
    <source>
        <strain evidence="3 4">SB3404</strain>
    </source>
</reference>
<name>A0A6G4XA43_9ACTN</name>
<proteinExistence type="predicted"/>
<dbReference type="EMBL" id="JAAKZZ010001082">
    <property type="protein sequence ID" value="NGO74022.1"/>
    <property type="molecule type" value="Genomic_DNA"/>
</dbReference>
<dbReference type="GO" id="GO:0005576">
    <property type="term" value="C:extracellular region"/>
    <property type="evidence" value="ECO:0007669"/>
    <property type="project" value="TreeGrafter"/>
</dbReference>
<dbReference type="RefSeq" id="WP_241266361.1">
    <property type="nucleotide sequence ID" value="NZ_JAAKZZ010001082.1"/>
</dbReference>